<accession>G6AW68</accession>
<dbReference type="Proteomes" id="UP000004407">
    <property type="component" value="Unassembled WGS sequence"/>
</dbReference>
<dbReference type="EMBL" id="AFZZ01000080">
    <property type="protein sequence ID" value="EHJ41343.1"/>
    <property type="molecule type" value="Genomic_DNA"/>
</dbReference>
<protein>
    <submittedName>
        <fullName evidence="1">Uncharacterized protein</fullName>
    </submittedName>
</protein>
<dbReference type="HOGENOM" id="CLU_3314896_0_0_10"/>
<comment type="caution">
    <text evidence="1">The sequence shown here is derived from an EMBL/GenBank/DDBJ whole genome shotgun (WGS) entry which is preliminary data.</text>
</comment>
<evidence type="ECO:0000313" key="2">
    <source>
        <dbReference type="Proteomes" id="UP000004407"/>
    </source>
</evidence>
<dbReference type="PATRIC" id="fig|1002367.3.peg.687"/>
<organism evidence="1 2">
    <name type="scientific">Leyella stercorea DSM 18206</name>
    <dbReference type="NCBI Taxonomy" id="1002367"/>
    <lineage>
        <taxon>Bacteria</taxon>
        <taxon>Pseudomonadati</taxon>
        <taxon>Bacteroidota</taxon>
        <taxon>Bacteroidia</taxon>
        <taxon>Bacteroidales</taxon>
        <taxon>Prevotellaceae</taxon>
        <taxon>Leyella</taxon>
    </lineage>
</organism>
<reference evidence="1 2" key="1">
    <citation type="submission" date="2011-08" db="EMBL/GenBank/DDBJ databases">
        <authorList>
            <person name="Weinstock G."/>
            <person name="Sodergren E."/>
            <person name="Clifton S."/>
            <person name="Fulton L."/>
            <person name="Fulton B."/>
            <person name="Courtney L."/>
            <person name="Fronick C."/>
            <person name="Harrison M."/>
            <person name="Strong C."/>
            <person name="Farmer C."/>
            <person name="Delahaunty K."/>
            <person name="Markovic C."/>
            <person name="Hall O."/>
            <person name="Minx P."/>
            <person name="Tomlinson C."/>
            <person name="Mitreva M."/>
            <person name="Hou S."/>
            <person name="Chen J."/>
            <person name="Wollam A."/>
            <person name="Pepin K.H."/>
            <person name="Johnson M."/>
            <person name="Bhonagiri V."/>
            <person name="Zhang X."/>
            <person name="Suruliraj S."/>
            <person name="Warren W."/>
            <person name="Chinwalla A."/>
            <person name="Mardis E.R."/>
            <person name="Wilson R.K."/>
        </authorList>
    </citation>
    <scope>NUCLEOTIDE SEQUENCE [LARGE SCALE GENOMIC DNA]</scope>
    <source>
        <strain evidence="1 2">DSM 18206</strain>
    </source>
</reference>
<sequence>MLRCCYVEVLRFVLLSTHHHLNTSPSQHHISTSYLNTST</sequence>
<proteinExistence type="predicted"/>
<dbReference type="AlphaFoldDB" id="G6AW68"/>
<gene>
    <name evidence="1" type="ORF">HMPREF0673_00865</name>
</gene>
<name>G6AW68_9BACT</name>
<evidence type="ECO:0000313" key="1">
    <source>
        <dbReference type="EMBL" id="EHJ41343.1"/>
    </source>
</evidence>